<proteinExistence type="predicted"/>
<comment type="caution">
    <text evidence="1">The sequence shown here is derived from an EMBL/GenBank/DDBJ whole genome shotgun (WGS) entry which is preliminary data.</text>
</comment>
<dbReference type="AlphaFoldDB" id="A0AAV4VRW4"/>
<evidence type="ECO:0000313" key="1">
    <source>
        <dbReference type="EMBL" id="GIY72541.1"/>
    </source>
</evidence>
<dbReference type="Proteomes" id="UP001054945">
    <property type="component" value="Unassembled WGS sequence"/>
</dbReference>
<reference evidence="1 2" key="1">
    <citation type="submission" date="2021-06" db="EMBL/GenBank/DDBJ databases">
        <title>Caerostris extrusa draft genome.</title>
        <authorList>
            <person name="Kono N."/>
            <person name="Arakawa K."/>
        </authorList>
    </citation>
    <scope>NUCLEOTIDE SEQUENCE [LARGE SCALE GENOMIC DNA]</scope>
</reference>
<organism evidence="1 2">
    <name type="scientific">Caerostris extrusa</name>
    <name type="common">Bark spider</name>
    <name type="synonym">Caerostris bankana</name>
    <dbReference type="NCBI Taxonomy" id="172846"/>
    <lineage>
        <taxon>Eukaryota</taxon>
        <taxon>Metazoa</taxon>
        <taxon>Ecdysozoa</taxon>
        <taxon>Arthropoda</taxon>
        <taxon>Chelicerata</taxon>
        <taxon>Arachnida</taxon>
        <taxon>Araneae</taxon>
        <taxon>Araneomorphae</taxon>
        <taxon>Entelegynae</taxon>
        <taxon>Araneoidea</taxon>
        <taxon>Araneidae</taxon>
        <taxon>Caerostris</taxon>
    </lineage>
</organism>
<keyword evidence="2" id="KW-1185">Reference proteome</keyword>
<accession>A0AAV4VRW4</accession>
<dbReference type="EMBL" id="BPLR01014959">
    <property type="protein sequence ID" value="GIY72541.1"/>
    <property type="molecule type" value="Genomic_DNA"/>
</dbReference>
<evidence type="ECO:0000313" key="2">
    <source>
        <dbReference type="Proteomes" id="UP001054945"/>
    </source>
</evidence>
<gene>
    <name evidence="1" type="ORF">CEXT_655121</name>
</gene>
<sequence length="68" mass="8049">MNPRTENLSRNTRERSAQCKTAWDLMTQTTVRPSGWRDDGLHFLMRKCCADRFDRFKNGRLFGLEPTQ</sequence>
<protein>
    <submittedName>
        <fullName evidence="1">Uncharacterized protein</fullName>
    </submittedName>
</protein>
<name>A0AAV4VRW4_CAEEX</name>